<dbReference type="RefSeq" id="WP_191696503.1">
    <property type="nucleotide sequence ID" value="NZ_JACSQO010000001.1"/>
</dbReference>
<reference evidence="1 2" key="1">
    <citation type="submission" date="2020-08" db="EMBL/GenBank/DDBJ databases">
        <title>A Genomic Blueprint of the Chicken Gut Microbiome.</title>
        <authorList>
            <person name="Gilroy R."/>
            <person name="Ravi A."/>
            <person name="Getino M."/>
            <person name="Pursley I."/>
            <person name="Horton D.L."/>
            <person name="Alikhan N.-F."/>
            <person name="Baker D."/>
            <person name="Gharbi K."/>
            <person name="Hall N."/>
            <person name="Watson M."/>
            <person name="Adriaenssens E.M."/>
            <person name="Foster-Nyarko E."/>
            <person name="Jarju S."/>
            <person name="Secka A."/>
            <person name="Antonio M."/>
            <person name="Oren A."/>
            <person name="Chaudhuri R."/>
            <person name="La Ragione R.M."/>
            <person name="Hildebrand F."/>
            <person name="Pallen M.J."/>
        </authorList>
    </citation>
    <scope>NUCLEOTIDE SEQUENCE [LARGE SCALE GENOMIC DNA]</scope>
    <source>
        <strain evidence="1 2">Sa2BUA9</strain>
    </source>
</reference>
<name>A0ABR8R5G5_9BACI</name>
<dbReference type="Proteomes" id="UP000640786">
    <property type="component" value="Unassembled WGS sequence"/>
</dbReference>
<evidence type="ECO:0000313" key="1">
    <source>
        <dbReference type="EMBL" id="MBD7943038.1"/>
    </source>
</evidence>
<protein>
    <recommendedName>
        <fullName evidence="3">DUF86 domain-containing protein</fullName>
    </recommendedName>
</protein>
<keyword evidence="2" id="KW-1185">Reference proteome</keyword>
<evidence type="ECO:0008006" key="3">
    <source>
        <dbReference type="Google" id="ProtNLM"/>
    </source>
</evidence>
<gene>
    <name evidence="1" type="ORF">H9650_02825</name>
</gene>
<proteinExistence type="predicted"/>
<comment type="caution">
    <text evidence="1">The sequence shown here is derived from an EMBL/GenBank/DDBJ whole genome shotgun (WGS) entry which is preliminary data.</text>
</comment>
<evidence type="ECO:0000313" key="2">
    <source>
        <dbReference type="Proteomes" id="UP000640786"/>
    </source>
</evidence>
<accession>A0ABR8R5G5</accession>
<organism evidence="1 2">
    <name type="scientific">Psychrobacillus faecigallinarum</name>
    <dbReference type="NCBI Taxonomy" id="2762235"/>
    <lineage>
        <taxon>Bacteria</taxon>
        <taxon>Bacillati</taxon>
        <taxon>Bacillota</taxon>
        <taxon>Bacilli</taxon>
        <taxon>Bacillales</taxon>
        <taxon>Bacillaceae</taxon>
        <taxon>Psychrobacillus</taxon>
    </lineage>
</organism>
<dbReference type="EMBL" id="JACSQO010000001">
    <property type="protein sequence ID" value="MBD7943038.1"/>
    <property type="molecule type" value="Genomic_DNA"/>
</dbReference>
<sequence length="110" mass="12897">MNKLVEETIESYNEYLSILPKGCQKIADDIRQTNLNEALKEILAFSEGVSWLISANVNLEKYLYYNPLNTEKIHVFLNEINSGLEIQDYVIVADMFEYEIKPFFEKCQTY</sequence>